<evidence type="ECO:0000259" key="2">
    <source>
        <dbReference type="Pfam" id="PF14285"/>
    </source>
</evidence>
<dbReference type="InterPro" id="IPR025377">
    <property type="entry name" value="DUF4367"/>
</dbReference>
<gene>
    <name evidence="3" type="ORF">GCM10011389_27850</name>
</gene>
<comment type="caution">
    <text evidence="3">The sequence shown here is derived from an EMBL/GenBank/DDBJ whole genome shotgun (WGS) entry which is preliminary data.</text>
</comment>
<feature type="domain" description="DUF4367" evidence="2">
    <location>
        <begin position="173"/>
        <end position="286"/>
    </location>
</feature>
<dbReference type="EMBL" id="BMIN01000012">
    <property type="protein sequence ID" value="GGD18573.1"/>
    <property type="molecule type" value="Genomic_DNA"/>
</dbReference>
<sequence length="288" mass="32969">MNNIREEFEKIEIPDELNSRVASGVQQAKREKKRKSKYPNWVLGAVASIMIVGIGSAMGGSYIVDAAESLLNQLFGSKEKLMEAYPDESSGEISFMEQHLEFAEENLTEEEFTNLSDLYKEQAEIWREVRAEDRSPDVEEAARLHEIKELQLSYENQFALKEAQHLSSYTVTQPTYVPEGYKQTKENFFITGEGDEPVVTFDYSKGDVGYTTYQQEINQTDDFEYIWGNFENTKSYSLSGHEFIFKYSEENQATGLRVKVPDQGFKITLLADTLSKEEAEKVVLSMLE</sequence>
<dbReference type="RefSeq" id="WP_188654741.1">
    <property type="nucleotide sequence ID" value="NZ_BMIN01000012.1"/>
</dbReference>
<proteinExistence type="predicted"/>
<protein>
    <recommendedName>
        <fullName evidence="2">DUF4367 domain-containing protein</fullName>
    </recommendedName>
</protein>
<dbReference type="InterPro" id="IPR038267">
    <property type="entry name" value="ECF_sigma_eff"/>
</dbReference>
<evidence type="ECO:0000313" key="3">
    <source>
        <dbReference type="EMBL" id="GGD18573.1"/>
    </source>
</evidence>
<keyword evidence="1" id="KW-0812">Transmembrane</keyword>
<evidence type="ECO:0000256" key="1">
    <source>
        <dbReference type="SAM" id="Phobius"/>
    </source>
</evidence>
<feature type="transmembrane region" description="Helical" evidence="1">
    <location>
        <begin position="41"/>
        <end position="64"/>
    </location>
</feature>
<dbReference type="Gene3D" id="1.10.3950.10">
    <property type="entry name" value="putative ecf-type sigma factor negative effector from bacillus cereus"/>
    <property type="match status" value="1"/>
</dbReference>
<dbReference type="Pfam" id="PF14285">
    <property type="entry name" value="DUF4367"/>
    <property type="match status" value="1"/>
</dbReference>
<dbReference type="Proteomes" id="UP000642571">
    <property type="component" value="Unassembled WGS sequence"/>
</dbReference>
<keyword evidence="1" id="KW-0472">Membrane</keyword>
<keyword evidence="4" id="KW-1185">Reference proteome</keyword>
<name>A0ABQ1Q8V5_9BACI</name>
<reference evidence="4" key="1">
    <citation type="journal article" date="2019" name="Int. J. Syst. Evol. Microbiol.">
        <title>The Global Catalogue of Microorganisms (GCM) 10K type strain sequencing project: providing services to taxonomists for standard genome sequencing and annotation.</title>
        <authorList>
            <consortium name="The Broad Institute Genomics Platform"/>
            <consortium name="The Broad Institute Genome Sequencing Center for Infectious Disease"/>
            <person name="Wu L."/>
            <person name="Ma J."/>
        </authorList>
    </citation>
    <scope>NUCLEOTIDE SEQUENCE [LARGE SCALE GENOMIC DNA]</scope>
    <source>
        <strain evidence="4">CGMCC 1.15353</strain>
    </source>
</reference>
<evidence type="ECO:0000313" key="4">
    <source>
        <dbReference type="Proteomes" id="UP000642571"/>
    </source>
</evidence>
<accession>A0ABQ1Q8V5</accession>
<organism evidence="3 4">
    <name type="scientific">Pontibacillus salipaludis</name>
    <dbReference type="NCBI Taxonomy" id="1697394"/>
    <lineage>
        <taxon>Bacteria</taxon>
        <taxon>Bacillati</taxon>
        <taxon>Bacillota</taxon>
        <taxon>Bacilli</taxon>
        <taxon>Bacillales</taxon>
        <taxon>Bacillaceae</taxon>
        <taxon>Pontibacillus</taxon>
    </lineage>
</organism>
<keyword evidence="1" id="KW-1133">Transmembrane helix</keyword>